<dbReference type="Proteomes" id="UP001057402">
    <property type="component" value="Chromosome 1"/>
</dbReference>
<organism evidence="1 2">
    <name type="scientific">Melastoma candidum</name>
    <dbReference type="NCBI Taxonomy" id="119954"/>
    <lineage>
        <taxon>Eukaryota</taxon>
        <taxon>Viridiplantae</taxon>
        <taxon>Streptophyta</taxon>
        <taxon>Embryophyta</taxon>
        <taxon>Tracheophyta</taxon>
        <taxon>Spermatophyta</taxon>
        <taxon>Magnoliopsida</taxon>
        <taxon>eudicotyledons</taxon>
        <taxon>Gunneridae</taxon>
        <taxon>Pentapetalae</taxon>
        <taxon>rosids</taxon>
        <taxon>malvids</taxon>
        <taxon>Myrtales</taxon>
        <taxon>Melastomataceae</taxon>
        <taxon>Melastomatoideae</taxon>
        <taxon>Melastomateae</taxon>
        <taxon>Melastoma</taxon>
    </lineage>
</organism>
<evidence type="ECO:0000313" key="1">
    <source>
        <dbReference type="EMBL" id="KAI4387929.1"/>
    </source>
</evidence>
<evidence type="ECO:0000313" key="2">
    <source>
        <dbReference type="Proteomes" id="UP001057402"/>
    </source>
</evidence>
<accession>A0ACB9S9T2</accession>
<keyword evidence="2" id="KW-1185">Reference proteome</keyword>
<dbReference type="EMBL" id="CM042880">
    <property type="protein sequence ID" value="KAI4387929.1"/>
    <property type="molecule type" value="Genomic_DNA"/>
</dbReference>
<protein>
    <submittedName>
        <fullName evidence="1">Uncharacterized protein</fullName>
    </submittedName>
</protein>
<proteinExistence type="predicted"/>
<comment type="caution">
    <text evidence="1">The sequence shown here is derived from an EMBL/GenBank/DDBJ whole genome shotgun (WGS) entry which is preliminary data.</text>
</comment>
<name>A0ACB9S9T2_9MYRT</name>
<reference evidence="2" key="1">
    <citation type="journal article" date="2023" name="Front. Plant Sci.">
        <title>Chromosomal-level genome assembly of Melastoma candidum provides insights into trichome evolution.</title>
        <authorList>
            <person name="Zhong Y."/>
            <person name="Wu W."/>
            <person name="Sun C."/>
            <person name="Zou P."/>
            <person name="Liu Y."/>
            <person name="Dai S."/>
            <person name="Zhou R."/>
        </authorList>
    </citation>
    <scope>NUCLEOTIDE SEQUENCE [LARGE SCALE GENOMIC DNA]</scope>
</reference>
<gene>
    <name evidence="1" type="ORF">MLD38_000312</name>
</gene>
<sequence>MLVEPGEGAGIGVSRGRPGSWARHWGVAGIIDSEDVKEGTMELGRRATLGRPRRTRGRRWVSGGHRRHNWNGYLCRCRDQGAALDGVIMLRERHSGKVQAGMSWMYAAGVVTAGLALALL</sequence>